<dbReference type="SUPFAM" id="SSF47370">
    <property type="entry name" value="Bromodomain"/>
    <property type="match status" value="1"/>
</dbReference>
<feature type="compositionally biased region" description="Polar residues" evidence="3">
    <location>
        <begin position="611"/>
        <end position="627"/>
    </location>
</feature>
<evidence type="ECO:0000256" key="1">
    <source>
        <dbReference type="ARBA" id="ARBA00023117"/>
    </source>
</evidence>
<proteinExistence type="predicted"/>
<dbReference type="Proteomes" id="UP000050795">
    <property type="component" value="Unassembled WGS sequence"/>
</dbReference>
<evidence type="ECO:0000256" key="3">
    <source>
        <dbReference type="SAM" id="MobiDB-lite"/>
    </source>
</evidence>
<reference evidence="5" key="1">
    <citation type="submission" date="2022-06" db="EMBL/GenBank/DDBJ databases">
        <authorList>
            <person name="Berger JAMES D."/>
            <person name="Berger JAMES D."/>
        </authorList>
    </citation>
    <scope>NUCLEOTIDE SEQUENCE [LARGE SCALE GENOMIC DNA]</scope>
</reference>
<dbReference type="PANTHER" id="PTHR15398">
    <property type="entry name" value="BROMODOMAIN-CONTAINING PROTEIN 8"/>
    <property type="match status" value="1"/>
</dbReference>
<keyword evidence="1 2" id="KW-0103">Bromodomain</keyword>
<dbReference type="WBParaSite" id="TREG1_47700.1">
    <property type="protein sequence ID" value="TREG1_47700.1"/>
    <property type="gene ID" value="TREG1_47700"/>
</dbReference>
<dbReference type="Pfam" id="PF00439">
    <property type="entry name" value="Bromodomain"/>
    <property type="match status" value="1"/>
</dbReference>
<dbReference type="PRINTS" id="PR00503">
    <property type="entry name" value="BROMODOMAIN"/>
</dbReference>
<keyword evidence="5" id="KW-1185">Reference proteome</keyword>
<dbReference type="InterPro" id="IPR001487">
    <property type="entry name" value="Bromodomain"/>
</dbReference>
<feature type="compositionally biased region" description="Polar residues" evidence="3">
    <location>
        <begin position="312"/>
        <end position="329"/>
    </location>
</feature>
<name>A0AA85JNX5_TRIRE</name>
<feature type="compositionally biased region" description="Low complexity" evidence="3">
    <location>
        <begin position="556"/>
        <end position="568"/>
    </location>
</feature>
<accession>A0AA85JNX5</accession>
<organism evidence="5 6">
    <name type="scientific">Trichobilharzia regenti</name>
    <name type="common">Nasal bird schistosome</name>
    <dbReference type="NCBI Taxonomy" id="157069"/>
    <lineage>
        <taxon>Eukaryota</taxon>
        <taxon>Metazoa</taxon>
        <taxon>Spiralia</taxon>
        <taxon>Lophotrochozoa</taxon>
        <taxon>Platyhelminthes</taxon>
        <taxon>Trematoda</taxon>
        <taxon>Digenea</taxon>
        <taxon>Strigeidida</taxon>
        <taxon>Schistosomatoidea</taxon>
        <taxon>Schistosomatidae</taxon>
        <taxon>Trichobilharzia</taxon>
    </lineage>
</organism>
<evidence type="ECO:0000313" key="5">
    <source>
        <dbReference type="Proteomes" id="UP000050795"/>
    </source>
</evidence>
<dbReference type="InterPro" id="IPR036427">
    <property type="entry name" value="Bromodomain-like_sf"/>
</dbReference>
<sequence length="627" mass="69876">MDWAVGPNYYLLRAVQIHGKDWDIVCSSLKALSKTFLKKENLQGLSKQSCSLQYNYIIASTRQKNPGDLTENQLLTIALDRYTTLRREQLHAVRLEILRTLKIAEEDAEKLRQAEYSEIPSDRLIIYRKRCRTLGIPDKIGQCLNLGPLSPVPEKENKVSEGFPASPKRPKTEMAKEVVDKDGGIWLPVRSSCISDLFKENQLDDHHDRTTKFVREQSVISQRLGLEGRNDDISSLDTTSSVQTHSEVASIHNQEVRTEDPPRPCEPLTHFDHGSSETELQGGPSKCLEVHAEPITPNSPTIVSDSETLASPHFTQSLNSSPSLSNIEVQSPYLKNANRNRKRSPTKRKDLPTSASTTTAPLVCENQEPEFTSALSPAVSTNLANEECTDTIQSIHTIVRRWRRSLLSALSTVCSHRHAYVFMHPVTEDIAPGYNTVVYEPVDLTSIRRRMESSLSCLIGAQLCTASNLPVSFFQVIIDVAKHFIRDLLLMIANARMYNSQNHEVHRMAGEMYHDMISELQLPWSVMAENIPGFPSLPDITSDLKKPPRTVVHQTPSSADASPSYSASVVLKEEESGGSKQCTVPNAKQLEHPTPEVASPTSSVSRDEYRQSSGNDSADGSVTTRNQ</sequence>
<feature type="domain" description="Bromo" evidence="4">
    <location>
        <begin position="414"/>
        <end position="506"/>
    </location>
</feature>
<feature type="region of interest" description="Disordered" evidence="3">
    <location>
        <begin position="312"/>
        <end position="361"/>
    </location>
</feature>
<protein>
    <recommendedName>
        <fullName evidence="4">Bromo domain-containing protein</fullName>
    </recommendedName>
</protein>
<reference evidence="6" key="2">
    <citation type="submission" date="2023-11" db="UniProtKB">
        <authorList>
            <consortium name="WormBaseParasite"/>
        </authorList>
    </citation>
    <scope>IDENTIFICATION</scope>
</reference>
<dbReference type="SMART" id="SM00297">
    <property type="entry name" value="BROMO"/>
    <property type="match status" value="1"/>
</dbReference>
<dbReference type="GO" id="GO:0035267">
    <property type="term" value="C:NuA4 histone acetyltransferase complex"/>
    <property type="evidence" value="ECO:0007669"/>
    <property type="project" value="TreeGrafter"/>
</dbReference>
<dbReference type="PROSITE" id="PS50014">
    <property type="entry name" value="BROMODOMAIN_2"/>
    <property type="match status" value="1"/>
</dbReference>
<dbReference type="PANTHER" id="PTHR15398:SF4">
    <property type="entry name" value="BROMODOMAIN-CONTAINING PROTEIN 8 ISOFORM X1"/>
    <property type="match status" value="1"/>
</dbReference>
<evidence type="ECO:0000256" key="2">
    <source>
        <dbReference type="PROSITE-ProRule" id="PRU00035"/>
    </source>
</evidence>
<feature type="region of interest" description="Disordered" evidence="3">
    <location>
        <begin position="539"/>
        <end position="627"/>
    </location>
</feature>
<dbReference type="AlphaFoldDB" id="A0AA85JNX5"/>
<evidence type="ECO:0000259" key="4">
    <source>
        <dbReference type="PROSITE" id="PS50014"/>
    </source>
</evidence>
<evidence type="ECO:0000313" key="6">
    <source>
        <dbReference type="WBParaSite" id="TREG1_47700.1"/>
    </source>
</evidence>
<dbReference type="Gene3D" id="1.20.920.10">
    <property type="entry name" value="Bromodomain-like"/>
    <property type="match status" value="1"/>
</dbReference>